<evidence type="ECO:0000256" key="4">
    <source>
        <dbReference type="ARBA" id="ARBA00023157"/>
    </source>
</evidence>
<evidence type="ECO:0000256" key="3">
    <source>
        <dbReference type="ARBA" id="ARBA00022966"/>
    </source>
</evidence>
<dbReference type="Pfam" id="PF17789">
    <property type="entry name" value="MG4"/>
    <property type="match status" value="1"/>
</dbReference>
<dbReference type="InterPro" id="IPR040839">
    <property type="entry name" value="MG4"/>
</dbReference>
<dbReference type="SUPFAM" id="SSF49410">
    <property type="entry name" value="Alpha-macroglobulin receptor domain"/>
    <property type="match status" value="1"/>
</dbReference>
<dbReference type="InterPro" id="IPR001134">
    <property type="entry name" value="Netrin_domain"/>
</dbReference>
<protein>
    <submittedName>
        <fullName evidence="9">Complement C3a.1 isoform X1</fullName>
    </submittedName>
</protein>
<dbReference type="Gene3D" id="2.20.130.20">
    <property type="match status" value="1"/>
</dbReference>
<keyword evidence="5" id="KW-0732">Signal</keyword>
<dbReference type="Gene3D" id="2.60.40.1930">
    <property type="match status" value="3"/>
</dbReference>
<proteinExistence type="predicted"/>
<evidence type="ECO:0000313" key="9">
    <source>
        <dbReference type="RefSeq" id="XP_028257015.1"/>
    </source>
</evidence>
<sequence length="1659" mass="185718">MRGTLLLLLAALASLTFPADAGPLKVLSAPNLLRVGTTENIFVECQDCSGGDMNVRIVVINHPTKSKELTHTTVTLNNANKFQAFGQISIPTADFSRDPTMKQYVYLQAQFPDRTLEKVVLVSFQSGYIFIQTDKTLYTPNSKVQYRIFGVTPGMEPVEGNGGNQADSTISLEIVTPDNIVLPIDSENVILKSGMYSGHYALGEIVSTGVWKLVAMFQSNPQQTFSAEFEVKEYVLPSFEVKLTPSSNFYYVDSKEFTVDIAATYLFGQEVEGTAFVVFGVIREGQKKSFPASLQRSQIHKGIGNATLRQNHITQTFPDILELEKSSLYVAVSVLTDSGSEMVEAELRGIQIVQSPYTIHFKRTPKYFKPGMTFDVWIEVLNPNESPAAGVPVVVNPGEVNGITEDNGMARLTINTVALQKTLEINAKTLDQRISNNRQTSASMTAFPYRTNSNHYIHISVDATEMKLGKNLKVNLNLNTKPNDNHDITFLILSRGQLVKFERKRTEGQVLIAAIFPVTKNMLPSFRIVAYYHPTDNEVVSDSVWVNVKVSCMGTLRLEPTRDVPSYEPRKTFGMRVTGDPGATVGLVAVDKGVYVLNNKLRLTQKKIWDIVEEHDTGCTPGGGKDSMAVFFDAGLLFETSTASGTPYRQELKCAVPNRKKRAATLMEVTTSLLSRYQEKIERECCLDGMKEIPVSYSCERRMDYIVDGQACKDAFLHCCTEMKKVRKERREENLQLARSEDDDNNYMDSADIVTRTNFPESWEWTKITLPACSPGTPNCETTSISKSVPLPDSITTWQFTGISLSRTHGICVGEPMSVIVKKDFFIDLRLPYSAVRDEQLEIKAILHNYSPDPVTVRVELIEEEHVCSAASRRGNYRQEVTIRKETSRSVPFVIIPMKDGERTIEVKAAVKGSSLSDGIRKKLLVVPKGVLIKTPTVISIDPTKIGVGGKQEQTINSGIARSDLVPNTPTSTQISVMGREQVSVLVENVISGSSMASLIRQPYGCGEQNMITMTLPVIAATYLDKTNQWETVGFQKRDEALQHIRTGYTNELAFRNKQDGSFSTFVNRGKSTWLTAYVVKVFSMSYPLVAVQKDVICNAVKFLILTAQRPDGEFKEVGGVVHGEMIGDVAGKDSAVSMTAFCLIAMQESKTICTESVNSLPGSIDKAVGYLERQLPTVTNPYAIAMSSYALSNENKLNRELLYKFVSPDLAHWTVPGGHVYTLEATAYALLALVKAKALEDARPVVRWFNKQQKVGGGYGSTQATITVYQAVSEYWAIAKEPEYDLNVDIMVQGRSKPVRFNFNRNNHYATRRENVKDINQNVTVVATGTGEATLTMVSLYYAEPKIKESDCKRFQLSVELIPEQMGEDNRVYRLRIEVLYKNSSHDASMSILDIGLLTGFTPNKEDLDALSTGPARVISKYEMNKFLSERGSLIIYLDKVSHREQEEISFRIHQEIKVGVMQPAAVSVYEYYDQTHCVKFYHPERKAGHLLRLCNGEDCPCAEENCSMQKKGDISNELRTQTVCESTRTHKIEYVYKVRVEGFQEESTTDRYTMRIEEIIKEGNTDVGALGKLRIFLTFPHCRTALDLNEGKTYLIMGSSRDIRRVEQHKTYQYVLGERTWVEYWPTPGECQLDQYRNTCLGLEDMVTTYTEFACED</sequence>
<dbReference type="InterPro" id="IPR001599">
    <property type="entry name" value="Macroglobln_a2"/>
</dbReference>
<dbReference type="InterPro" id="IPR048848">
    <property type="entry name" value="C3_CUB2"/>
</dbReference>
<dbReference type="SMART" id="SM01361">
    <property type="entry name" value="A2M_recep"/>
    <property type="match status" value="1"/>
</dbReference>
<dbReference type="GO" id="GO:0005615">
    <property type="term" value="C:extracellular space"/>
    <property type="evidence" value="ECO:0007669"/>
    <property type="project" value="InterPro"/>
</dbReference>
<gene>
    <name evidence="9" type="primary">c3a.1</name>
</gene>
<dbReference type="SMART" id="SM01359">
    <property type="entry name" value="A2M_N_2"/>
    <property type="match status" value="1"/>
</dbReference>
<evidence type="ECO:0000259" key="6">
    <source>
        <dbReference type="PROSITE" id="PS01178"/>
    </source>
</evidence>
<keyword evidence="4" id="KW-1015">Disulfide bond</keyword>
<dbReference type="InterPro" id="IPR050473">
    <property type="entry name" value="A2M/Complement_sys"/>
</dbReference>
<dbReference type="Gene3D" id="1.20.91.20">
    <property type="entry name" value="Anaphylotoxins (complement system)"/>
    <property type="match status" value="1"/>
</dbReference>
<feature type="signal peptide" evidence="5">
    <location>
        <begin position="1"/>
        <end position="21"/>
    </location>
</feature>
<dbReference type="InterPro" id="IPR011626">
    <property type="entry name" value="Alpha-macroglobulin_TED"/>
</dbReference>
<dbReference type="PROSITE" id="PS01177">
    <property type="entry name" value="ANAPHYLATOXIN_1"/>
    <property type="match status" value="1"/>
</dbReference>
<dbReference type="Pfam" id="PF07677">
    <property type="entry name" value="A2M_recep"/>
    <property type="match status" value="1"/>
</dbReference>
<name>A0A6P7HN25_9TELE</name>
<dbReference type="Proteomes" id="UP000515145">
    <property type="component" value="Chromosome 1"/>
</dbReference>
<dbReference type="InterPro" id="IPR000020">
    <property type="entry name" value="Anaphylatoxin/fibulin"/>
</dbReference>
<reference evidence="9" key="1">
    <citation type="submission" date="2025-08" db="UniProtKB">
        <authorList>
            <consortium name="RefSeq"/>
        </authorList>
    </citation>
    <scope>IDENTIFICATION</scope>
</reference>
<dbReference type="Gene3D" id="2.60.40.690">
    <property type="entry name" value="Alpha-macroglobulin, receptor-binding domain"/>
    <property type="match status" value="1"/>
</dbReference>
<dbReference type="PROSITE" id="PS01178">
    <property type="entry name" value="ANAPHYLATOXIN_2"/>
    <property type="match status" value="1"/>
</dbReference>
<dbReference type="Pfam" id="PF21308">
    <property type="entry name" value="C3_CUB2"/>
    <property type="match status" value="1"/>
</dbReference>
<accession>A0A6P7HN25</accession>
<dbReference type="SUPFAM" id="SSF47686">
    <property type="entry name" value="Anaphylotoxins (complement system)"/>
    <property type="match status" value="1"/>
</dbReference>
<dbReference type="Pfam" id="PF07678">
    <property type="entry name" value="TED_complement"/>
    <property type="match status" value="1"/>
</dbReference>
<dbReference type="InterPro" id="IPR013783">
    <property type="entry name" value="Ig-like_fold"/>
</dbReference>
<feature type="chain" id="PRO_5028385563" evidence="5">
    <location>
        <begin position="22"/>
        <end position="1659"/>
    </location>
</feature>
<dbReference type="Pfam" id="PF01835">
    <property type="entry name" value="MG2"/>
    <property type="match status" value="1"/>
</dbReference>
<keyword evidence="8" id="KW-1185">Reference proteome</keyword>
<dbReference type="InterPro" id="IPR009048">
    <property type="entry name" value="A-macroglobulin_rcpt-bd"/>
</dbReference>
<dbReference type="InterPro" id="IPR019742">
    <property type="entry name" value="MacrogloblnA2_CS"/>
</dbReference>
<dbReference type="PROSITE" id="PS50189">
    <property type="entry name" value="NTR"/>
    <property type="match status" value="1"/>
</dbReference>
<evidence type="ECO:0000256" key="1">
    <source>
        <dbReference type="ARBA" id="ARBA00004613"/>
    </source>
</evidence>
<dbReference type="RefSeq" id="XP_028257015.1">
    <property type="nucleotide sequence ID" value="XM_028401214.1"/>
</dbReference>
<dbReference type="InterPro" id="IPR041425">
    <property type="entry name" value="C3/4/5_MG1"/>
</dbReference>
<dbReference type="SMART" id="SM00643">
    <property type="entry name" value="C345C"/>
    <property type="match status" value="1"/>
</dbReference>
<dbReference type="Gene3D" id="6.20.50.160">
    <property type="match status" value="1"/>
</dbReference>
<dbReference type="InterPro" id="IPR002890">
    <property type="entry name" value="MG2"/>
</dbReference>
<dbReference type="CDD" id="cd00017">
    <property type="entry name" value="ANATO"/>
    <property type="match status" value="1"/>
</dbReference>
<dbReference type="InterPro" id="IPR008993">
    <property type="entry name" value="TIMP-like_OB-fold"/>
</dbReference>
<dbReference type="FunFam" id="2.60.40.1940:FF:000001">
    <property type="entry name" value="Complement component C3"/>
    <property type="match status" value="1"/>
</dbReference>
<dbReference type="Gene3D" id="2.60.40.10">
    <property type="entry name" value="Immunoglobulins"/>
    <property type="match status" value="2"/>
</dbReference>
<dbReference type="FunFam" id="2.40.50.120:FF:000013">
    <property type="entry name" value="Complement C3"/>
    <property type="match status" value="1"/>
</dbReference>
<dbReference type="PROSITE" id="PS00477">
    <property type="entry name" value="ALPHA_2_MACROGLOBULIN"/>
    <property type="match status" value="1"/>
</dbReference>
<evidence type="ECO:0000313" key="8">
    <source>
        <dbReference type="Proteomes" id="UP000515145"/>
    </source>
</evidence>
<feature type="domain" description="NTR" evidence="7">
    <location>
        <begin position="1508"/>
        <end position="1657"/>
    </location>
</feature>
<comment type="subcellular location">
    <subcellularLocation>
        <location evidence="1">Secreted</location>
    </subcellularLocation>
</comment>
<dbReference type="CTD" id="321046"/>
<dbReference type="InterPro" id="IPR018081">
    <property type="entry name" value="Anaphylatoxin_comp_syst"/>
</dbReference>
<dbReference type="InterPro" id="IPR011625">
    <property type="entry name" value="A2M_N_BRD"/>
</dbReference>
<organism evidence="8 9">
    <name type="scientific">Parambassis ranga</name>
    <name type="common">Indian glassy fish</name>
    <dbReference type="NCBI Taxonomy" id="210632"/>
    <lineage>
        <taxon>Eukaryota</taxon>
        <taxon>Metazoa</taxon>
        <taxon>Chordata</taxon>
        <taxon>Craniata</taxon>
        <taxon>Vertebrata</taxon>
        <taxon>Euteleostomi</taxon>
        <taxon>Actinopterygii</taxon>
        <taxon>Neopterygii</taxon>
        <taxon>Teleostei</taxon>
        <taxon>Neoteleostei</taxon>
        <taxon>Acanthomorphata</taxon>
        <taxon>Ovalentaria</taxon>
        <taxon>Ambassidae</taxon>
        <taxon>Parambassis</taxon>
    </lineage>
</organism>
<dbReference type="Pfam" id="PF01821">
    <property type="entry name" value="ANATO"/>
    <property type="match status" value="1"/>
</dbReference>
<dbReference type="Pfam" id="PF17791">
    <property type="entry name" value="MG3"/>
    <property type="match status" value="1"/>
</dbReference>
<dbReference type="InterPro" id="IPR047565">
    <property type="entry name" value="Alpha-macroglob_thiol-ester_cl"/>
</dbReference>
<dbReference type="Gene3D" id="2.60.120.1540">
    <property type="match status" value="1"/>
</dbReference>
<evidence type="ECO:0000259" key="7">
    <source>
        <dbReference type="PROSITE" id="PS50189"/>
    </source>
</evidence>
<dbReference type="OrthoDB" id="6359008at2759"/>
<dbReference type="InParanoid" id="A0A6P7HN25"/>
<evidence type="ECO:0000256" key="5">
    <source>
        <dbReference type="SAM" id="SignalP"/>
    </source>
</evidence>
<dbReference type="CDD" id="cd02896">
    <property type="entry name" value="complement_C3_C4_C5"/>
    <property type="match status" value="1"/>
</dbReference>
<dbReference type="PANTHER" id="PTHR11412">
    <property type="entry name" value="MACROGLOBULIN / COMPLEMENT"/>
    <property type="match status" value="1"/>
</dbReference>
<dbReference type="SMART" id="SM00104">
    <property type="entry name" value="ANATO"/>
    <property type="match status" value="1"/>
</dbReference>
<dbReference type="PANTHER" id="PTHR11412:SF81">
    <property type="entry name" value="COMPLEMENT C3"/>
    <property type="match status" value="1"/>
</dbReference>
<dbReference type="InterPro" id="IPR008930">
    <property type="entry name" value="Terpenoid_cyclase/PrenylTrfase"/>
</dbReference>
<dbReference type="Gene3D" id="2.40.50.120">
    <property type="match status" value="1"/>
</dbReference>
<dbReference type="Pfam" id="PF00207">
    <property type="entry name" value="A2M"/>
    <property type="match status" value="1"/>
</dbReference>
<dbReference type="FunFam" id="2.60.40.10:FF:000155">
    <property type="entry name" value="complement C3 isoform X1"/>
    <property type="match status" value="1"/>
</dbReference>
<keyword evidence="3" id="KW-0882">Thioester bond</keyword>
<dbReference type="SUPFAM" id="SSF48239">
    <property type="entry name" value="Terpenoid cyclases/Protein prenyltransferases"/>
    <property type="match status" value="1"/>
</dbReference>
<dbReference type="SMART" id="SM01360">
    <property type="entry name" value="A2M"/>
    <property type="match status" value="1"/>
</dbReference>
<dbReference type="InterPro" id="IPR018933">
    <property type="entry name" value="Netrin_module_non-TIMP"/>
</dbReference>
<dbReference type="Pfam" id="PF07703">
    <property type="entry name" value="A2M_BRD"/>
    <property type="match status" value="1"/>
</dbReference>
<keyword evidence="2" id="KW-0964">Secreted</keyword>
<dbReference type="Gene3D" id="1.50.10.20">
    <property type="match status" value="1"/>
</dbReference>
<feature type="domain" description="Anaphylatoxin-like" evidence="6">
    <location>
        <begin position="685"/>
        <end position="720"/>
    </location>
</feature>
<dbReference type="Pfam" id="PF01759">
    <property type="entry name" value="NTR"/>
    <property type="match status" value="1"/>
</dbReference>
<dbReference type="GeneID" id="114432987"/>
<dbReference type="Pfam" id="PF17790">
    <property type="entry name" value="MG1"/>
    <property type="match status" value="1"/>
</dbReference>
<dbReference type="InterPro" id="IPR036595">
    <property type="entry name" value="A-macroglobulin_rcpt-bd_sf"/>
</dbReference>
<dbReference type="GO" id="GO:0004866">
    <property type="term" value="F:endopeptidase inhibitor activity"/>
    <property type="evidence" value="ECO:0007669"/>
    <property type="project" value="InterPro"/>
</dbReference>
<dbReference type="InterPro" id="IPR041555">
    <property type="entry name" value="MG3"/>
</dbReference>
<evidence type="ECO:0000256" key="2">
    <source>
        <dbReference type="ARBA" id="ARBA00022525"/>
    </source>
</evidence>
<dbReference type="SMART" id="SM01419">
    <property type="entry name" value="Thiol-ester_cl"/>
    <property type="match status" value="1"/>
</dbReference>
<dbReference type="SUPFAM" id="SSF50242">
    <property type="entry name" value="TIMP-like"/>
    <property type="match status" value="1"/>
</dbReference>
<dbReference type="Gene3D" id="2.60.40.1940">
    <property type="match status" value="1"/>
</dbReference>
<dbReference type="FunCoup" id="A0A6P7HN25">
    <property type="interactions" value="1159"/>
</dbReference>